<dbReference type="SUPFAM" id="SSF56574">
    <property type="entry name" value="Serpins"/>
    <property type="match status" value="1"/>
</dbReference>
<comment type="caution">
    <text evidence="1">The sequence shown here is derived from an EMBL/GenBank/DDBJ whole genome shotgun (WGS) entry which is preliminary data.</text>
</comment>
<sequence>MRTIIHKWCDISPSVMSYVERVLTGVWLDKAARSEKGFKSACKRSGVEVLKTNLSSPKAGAEISRWISDATDGFSSPRIDLDPLALACVSSVLYLKDAWDNPFVLNLVEKYGLRLRGVILSPSGRTMHLVVKKAPDGCL</sequence>
<dbReference type="Gene3D" id="2.30.39.10">
    <property type="entry name" value="Alpha-1-antitrypsin, domain 1"/>
    <property type="match status" value="1"/>
</dbReference>
<dbReference type="AlphaFoldDB" id="A0A9D1ZED3"/>
<dbReference type="InterPro" id="IPR036186">
    <property type="entry name" value="Serpin_sf"/>
</dbReference>
<reference evidence="1" key="2">
    <citation type="submission" date="2021-04" db="EMBL/GenBank/DDBJ databases">
        <authorList>
            <person name="Gilroy R."/>
        </authorList>
    </citation>
    <scope>NUCLEOTIDE SEQUENCE</scope>
    <source>
        <strain evidence="1">ChiHjej10B9-743</strain>
    </source>
</reference>
<protein>
    <submittedName>
        <fullName evidence="1">Uncharacterized protein</fullName>
    </submittedName>
</protein>
<dbReference type="InterPro" id="IPR042178">
    <property type="entry name" value="Serpin_sf_1"/>
</dbReference>
<dbReference type="Proteomes" id="UP000824133">
    <property type="component" value="Unassembled WGS sequence"/>
</dbReference>
<organism evidence="1 2">
    <name type="scientific">Candidatus Olsenella excrementavium</name>
    <dbReference type="NCBI Taxonomy" id="2838709"/>
    <lineage>
        <taxon>Bacteria</taxon>
        <taxon>Bacillati</taxon>
        <taxon>Actinomycetota</taxon>
        <taxon>Coriobacteriia</taxon>
        <taxon>Coriobacteriales</taxon>
        <taxon>Atopobiaceae</taxon>
        <taxon>Olsenella</taxon>
    </lineage>
</organism>
<dbReference type="InterPro" id="IPR042185">
    <property type="entry name" value="Serpin_sf_2"/>
</dbReference>
<name>A0A9D1ZED3_9ACTN</name>
<dbReference type="Gene3D" id="3.30.497.10">
    <property type="entry name" value="Antithrombin, subunit I, domain 2"/>
    <property type="match status" value="1"/>
</dbReference>
<gene>
    <name evidence="1" type="ORF">IAA42_05080</name>
</gene>
<accession>A0A9D1ZED3</accession>
<proteinExistence type="predicted"/>
<reference evidence="1" key="1">
    <citation type="journal article" date="2021" name="PeerJ">
        <title>Extensive microbial diversity within the chicken gut microbiome revealed by metagenomics and culture.</title>
        <authorList>
            <person name="Gilroy R."/>
            <person name="Ravi A."/>
            <person name="Getino M."/>
            <person name="Pursley I."/>
            <person name="Horton D.L."/>
            <person name="Alikhan N.F."/>
            <person name="Baker D."/>
            <person name="Gharbi K."/>
            <person name="Hall N."/>
            <person name="Watson M."/>
            <person name="Adriaenssens E.M."/>
            <person name="Foster-Nyarko E."/>
            <person name="Jarju S."/>
            <person name="Secka A."/>
            <person name="Antonio M."/>
            <person name="Oren A."/>
            <person name="Chaudhuri R.R."/>
            <person name="La Ragione R."/>
            <person name="Hildebrand F."/>
            <person name="Pallen M.J."/>
        </authorList>
    </citation>
    <scope>NUCLEOTIDE SEQUENCE</scope>
    <source>
        <strain evidence="1">ChiHjej10B9-743</strain>
    </source>
</reference>
<evidence type="ECO:0000313" key="2">
    <source>
        <dbReference type="Proteomes" id="UP000824133"/>
    </source>
</evidence>
<dbReference type="EMBL" id="DXCP01000037">
    <property type="protein sequence ID" value="HIY79793.1"/>
    <property type="molecule type" value="Genomic_DNA"/>
</dbReference>
<evidence type="ECO:0000313" key="1">
    <source>
        <dbReference type="EMBL" id="HIY79793.1"/>
    </source>
</evidence>